<evidence type="ECO:0000256" key="2">
    <source>
        <dbReference type="ARBA" id="ARBA00022695"/>
    </source>
</evidence>
<dbReference type="Proteomes" id="UP001054837">
    <property type="component" value="Unassembled WGS sequence"/>
</dbReference>
<dbReference type="InterPro" id="IPR050951">
    <property type="entry name" value="Retrovirus_Pol_polyprotein"/>
</dbReference>
<dbReference type="PANTHER" id="PTHR37984:SF5">
    <property type="entry name" value="PROTEIN NYNRIN-LIKE"/>
    <property type="match status" value="1"/>
</dbReference>
<evidence type="ECO:0000259" key="7">
    <source>
        <dbReference type="Pfam" id="PF17917"/>
    </source>
</evidence>
<evidence type="ECO:0000256" key="6">
    <source>
        <dbReference type="ARBA" id="ARBA00022918"/>
    </source>
</evidence>
<dbReference type="CDD" id="cd09274">
    <property type="entry name" value="RNase_HI_RT_Ty3"/>
    <property type="match status" value="1"/>
</dbReference>
<evidence type="ECO:0000256" key="1">
    <source>
        <dbReference type="ARBA" id="ARBA00022679"/>
    </source>
</evidence>
<keyword evidence="4" id="KW-0255">Endonuclease</keyword>
<reference evidence="8 9" key="1">
    <citation type="submission" date="2021-06" db="EMBL/GenBank/DDBJ databases">
        <title>Caerostris darwini draft genome.</title>
        <authorList>
            <person name="Kono N."/>
            <person name="Arakawa K."/>
        </authorList>
    </citation>
    <scope>NUCLEOTIDE SEQUENCE [LARGE SCALE GENOMIC DNA]</scope>
</reference>
<dbReference type="GO" id="GO:0016787">
    <property type="term" value="F:hydrolase activity"/>
    <property type="evidence" value="ECO:0007669"/>
    <property type="project" value="UniProtKB-KW"/>
</dbReference>
<dbReference type="GO" id="GO:0003964">
    <property type="term" value="F:RNA-directed DNA polymerase activity"/>
    <property type="evidence" value="ECO:0007669"/>
    <property type="project" value="UniProtKB-KW"/>
</dbReference>
<feature type="domain" description="Reverse transcriptase RNase H-like" evidence="7">
    <location>
        <begin position="1"/>
        <end position="90"/>
    </location>
</feature>
<organism evidence="8 9">
    <name type="scientific">Caerostris darwini</name>
    <dbReference type="NCBI Taxonomy" id="1538125"/>
    <lineage>
        <taxon>Eukaryota</taxon>
        <taxon>Metazoa</taxon>
        <taxon>Ecdysozoa</taxon>
        <taxon>Arthropoda</taxon>
        <taxon>Chelicerata</taxon>
        <taxon>Arachnida</taxon>
        <taxon>Araneae</taxon>
        <taxon>Araneomorphae</taxon>
        <taxon>Entelegynae</taxon>
        <taxon>Araneoidea</taxon>
        <taxon>Araneidae</taxon>
        <taxon>Caerostris</taxon>
    </lineage>
</organism>
<protein>
    <submittedName>
        <fullName evidence="8">RT_RNaseH_2 domain-containing protein</fullName>
    </submittedName>
</protein>
<dbReference type="InterPro" id="IPR041373">
    <property type="entry name" value="RT_RNaseH"/>
</dbReference>
<keyword evidence="5" id="KW-0378">Hydrolase</keyword>
<keyword evidence="6" id="KW-0695">RNA-directed DNA polymerase</keyword>
<keyword evidence="1" id="KW-0808">Transferase</keyword>
<evidence type="ECO:0000256" key="3">
    <source>
        <dbReference type="ARBA" id="ARBA00022722"/>
    </source>
</evidence>
<dbReference type="AlphaFoldDB" id="A0AAV4WLU0"/>
<dbReference type="EMBL" id="BPLQ01014799">
    <property type="protein sequence ID" value="GIY83288.1"/>
    <property type="molecule type" value="Genomic_DNA"/>
</dbReference>
<proteinExistence type="predicted"/>
<evidence type="ECO:0000313" key="9">
    <source>
        <dbReference type="Proteomes" id="UP001054837"/>
    </source>
</evidence>
<name>A0AAV4WLU0_9ARAC</name>
<keyword evidence="9" id="KW-1185">Reference proteome</keyword>
<dbReference type="SUPFAM" id="SSF56672">
    <property type="entry name" value="DNA/RNA polymerases"/>
    <property type="match status" value="1"/>
</dbReference>
<dbReference type="Gene3D" id="3.10.20.370">
    <property type="match status" value="1"/>
</dbReference>
<comment type="caution">
    <text evidence="8">The sequence shown here is derived from an EMBL/GenBank/DDBJ whole genome shotgun (WGS) entry which is preliminary data.</text>
</comment>
<dbReference type="GO" id="GO:0004519">
    <property type="term" value="F:endonuclease activity"/>
    <property type="evidence" value="ECO:0007669"/>
    <property type="project" value="UniProtKB-KW"/>
</dbReference>
<evidence type="ECO:0000313" key="8">
    <source>
        <dbReference type="EMBL" id="GIY83288.1"/>
    </source>
</evidence>
<evidence type="ECO:0000256" key="4">
    <source>
        <dbReference type="ARBA" id="ARBA00022759"/>
    </source>
</evidence>
<sequence length="119" mass="14192">MGAALHQQIEKEWQPLGFYSKKLSPFQRNYSAYDRELLTAYMAVKYFRHMVEGRPFTIFTNHKPLIFAFRQEKDKCSPRQLRHLDYISQFTTDIQHMKGIDNVVADALFRINIRHRTSP</sequence>
<keyword evidence="3" id="KW-0540">Nuclease</keyword>
<dbReference type="InterPro" id="IPR043502">
    <property type="entry name" value="DNA/RNA_pol_sf"/>
</dbReference>
<evidence type="ECO:0000256" key="5">
    <source>
        <dbReference type="ARBA" id="ARBA00022801"/>
    </source>
</evidence>
<dbReference type="PANTHER" id="PTHR37984">
    <property type="entry name" value="PROTEIN CBG26694"/>
    <property type="match status" value="1"/>
</dbReference>
<keyword evidence="2" id="KW-0548">Nucleotidyltransferase</keyword>
<gene>
    <name evidence="8" type="ORF">CDAR_227791</name>
</gene>
<dbReference type="Pfam" id="PF17917">
    <property type="entry name" value="RT_RNaseH"/>
    <property type="match status" value="1"/>
</dbReference>
<accession>A0AAV4WLU0</accession>